<evidence type="ECO:0000313" key="2">
    <source>
        <dbReference type="EMBL" id="CAB4212497.1"/>
    </source>
</evidence>
<evidence type="ECO:0000313" key="1">
    <source>
        <dbReference type="EMBL" id="CAB4199164.1"/>
    </source>
</evidence>
<reference evidence="1" key="1">
    <citation type="submission" date="2020-05" db="EMBL/GenBank/DDBJ databases">
        <authorList>
            <person name="Chiriac C."/>
            <person name="Salcher M."/>
            <person name="Ghai R."/>
            <person name="Kavagutti S V."/>
        </authorList>
    </citation>
    <scope>NUCLEOTIDE SEQUENCE</scope>
</reference>
<accession>A0A6J5S2D2</accession>
<sequence length="85" mass="9034">MKKMRLKDLHAALAPMSPTVRKRVARTAKTSSAMLSQYANGHRTMSAAKAALVEKATGVPRESLCAACGACDLARMARTAFARGL</sequence>
<dbReference type="EMBL" id="LR797276">
    <property type="protein sequence ID" value="CAB4199164.1"/>
    <property type="molecule type" value="Genomic_DNA"/>
</dbReference>
<proteinExistence type="predicted"/>
<name>A0A6J5S2D2_9CAUD</name>
<gene>
    <name evidence="1" type="ORF">UFOVP1326_24</name>
    <name evidence="2" type="ORF">UFOVP1436_15</name>
</gene>
<dbReference type="EMBL" id="LR797388">
    <property type="protein sequence ID" value="CAB4212497.1"/>
    <property type="molecule type" value="Genomic_DNA"/>
</dbReference>
<organism evidence="1">
    <name type="scientific">uncultured Caudovirales phage</name>
    <dbReference type="NCBI Taxonomy" id="2100421"/>
    <lineage>
        <taxon>Viruses</taxon>
        <taxon>Duplodnaviria</taxon>
        <taxon>Heunggongvirae</taxon>
        <taxon>Uroviricota</taxon>
        <taxon>Caudoviricetes</taxon>
        <taxon>Peduoviridae</taxon>
        <taxon>Maltschvirus</taxon>
        <taxon>Maltschvirus maltsch</taxon>
    </lineage>
</organism>
<protein>
    <submittedName>
        <fullName evidence="1">Uncharacterized protein</fullName>
    </submittedName>
</protein>